<feature type="region of interest" description="Disordered" evidence="1">
    <location>
        <begin position="285"/>
        <end position="308"/>
    </location>
</feature>
<name>A0A6L2MSE4_TANCI</name>
<evidence type="ECO:0000256" key="1">
    <source>
        <dbReference type="SAM" id="MobiDB-lite"/>
    </source>
</evidence>
<keyword evidence="2" id="KW-0695">RNA-directed DNA polymerase</keyword>
<dbReference type="EMBL" id="BKCJ010007328">
    <property type="protein sequence ID" value="GEU76690.1"/>
    <property type="molecule type" value="Genomic_DNA"/>
</dbReference>
<protein>
    <submittedName>
        <fullName evidence="2">Putative reverse transcriptase domain-containing protein</fullName>
    </submittedName>
</protein>
<feature type="compositionally biased region" description="Basic and acidic residues" evidence="1">
    <location>
        <begin position="288"/>
        <end position="308"/>
    </location>
</feature>
<dbReference type="InterPro" id="IPR032567">
    <property type="entry name" value="RTL1-rel"/>
</dbReference>
<sequence length="345" mass="38761">MEKKSDEKGLEDIPVVREFSKVFSEVLLGLPLVRQVEFKIELVSGTTPVAHAPYRLAPSKMQELSNQLQELADIAASFQKPLAYEVGLTSHMLKVAKLFQEPKQTLIPPSGEVNADDSADKSLSKNFVQPITQPKAPTDLKSKMKIIPPSSKQKYLYKVDEQVNQPLITDVEKVLNHNVEEEMKDTRLVSMGDVTFEQIVDEYDQKNKAAQDKAKRSQRSFLDDLGVIDITPIDVEEGDASDSDLHSMLYDDLESLTGFDSLDFAEHDFEEEEAPPVNDENALVLHTSEAKSSEEDTSRKKEIDDEPPTKKLKFLIPTLKIPSPTPLNQFTRDLSMSFNTVVELI</sequence>
<dbReference type="PANTHER" id="PTHR15503">
    <property type="entry name" value="LDOC1 RELATED"/>
    <property type="match status" value="1"/>
</dbReference>
<proteinExistence type="predicted"/>
<evidence type="ECO:0000313" key="2">
    <source>
        <dbReference type="EMBL" id="GEU76690.1"/>
    </source>
</evidence>
<keyword evidence="2" id="KW-0808">Transferase</keyword>
<organism evidence="2">
    <name type="scientific">Tanacetum cinerariifolium</name>
    <name type="common">Dalmatian daisy</name>
    <name type="synonym">Chrysanthemum cinerariifolium</name>
    <dbReference type="NCBI Taxonomy" id="118510"/>
    <lineage>
        <taxon>Eukaryota</taxon>
        <taxon>Viridiplantae</taxon>
        <taxon>Streptophyta</taxon>
        <taxon>Embryophyta</taxon>
        <taxon>Tracheophyta</taxon>
        <taxon>Spermatophyta</taxon>
        <taxon>Magnoliopsida</taxon>
        <taxon>eudicotyledons</taxon>
        <taxon>Gunneridae</taxon>
        <taxon>Pentapetalae</taxon>
        <taxon>asterids</taxon>
        <taxon>campanulids</taxon>
        <taxon>Asterales</taxon>
        <taxon>Asteraceae</taxon>
        <taxon>Asteroideae</taxon>
        <taxon>Anthemideae</taxon>
        <taxon>Anthemidinae</taxon>
        <taxon>Tanacetum</taxon>
    </lineage>
</organism>
<dbReference type="GO" id="GO:0003964">
    <property type="term" value="F:RNA-directed DNA polymerase activity"/>
    <property type="evidence" value="ECO:0007669"/>
    <property type="project" value="UniProtKB-KW"/>
</dbReference>
<dbReference type="PANTHER" id="PTHR15503:SF45">
    <property type="entry name" value="RNA-DIRECTED DNA POLYMERASE HOMOLOG"/>
    <property type="match status" value="1"/>
</dbReference>
<accession>A0A6L2MSE4</accession>
<gene>
    <name evidence="2" type="ORF">Tci_048668</name>
</gene>
<keyword evidence="2" id="KW-0548">Nucleotidyltransferase</keyword>
<dbReference type="AlphaFoldDB" id="A0A6L2MSE4"/>
<dbReference type="SUPFAM" id="SSF56672">
    <property type="entry name" value="DNA/RNA polymerases"/>
    <property type="match status" value="1"/>
</dbReference>
<reference evidence="2" key="1">
    <citation type="journal article" date="2019" name="Sci. Rep.">
        <title>Draft genome of Tanacetum cinerariifolium, the natural source of mosquito coil.</title>
        <authorList>
            <person name="Yamashiro T."/>
            <person name="Shiraishi A."/>
            <person name="Satake H."/>
            <person name="Nakayama K."/>
        </authorList>
    </citation>
    <scope>NUCLEOTIDE SEQUENCE</scope>
</reference>
<comment type="caution">
    <text evidence="2">The sequence shown here is derived from an EMBL/GenBank/DDBJ whole genome shotgun (WGS) entry which is preliminary data.</text>
</comment>
<dbReference type="InterPro" id="IPR043502">
    <property type="entry name" value="DNA/RNA_pol_sf"/>
</dbReference>